<dbReference type="EMBL" id="BNCO01000080">
    <property type="protein sequence ID" value="GIL66049.1"/>
    <property type="molecule type" value="Genomic_DNA"/>
</dbReference>
<organism evidence="1 2">
    <name type="scientific">Volvox africanus</name>
    <dbReference type="NCBI Taxonomy" id="51714"/>
    <lineage>
        <taxon>Eukaryota</taxon>
        <taxon>Viridiplantae</taxon>
        <taxon>Chlorophyta</taxon>
        <taxon>core chlorophytes</taxon>
        <taxon>Chlorophyceae</taxon>
        <taxon>CS clade</taxon>
        <taxon>Chlamydomonadales</taxon>
        <taxon>Volvocaceae</taxon>
        <taxon>Volvox</taxon>
    </lineage>
</organism>
<comment type="caution">
    <text evidence="1">The sequence shown here is derived from an EMBL/GenBank/DDBJ whole genome shotgun (WGS) entry which is preliminary data.</text>
</comment>
<name>A0A8J4F9N9_9CHLO</name>
<protein>
    <submittedName>
        <fullName evidence="1">Uncharacterized protein</fullName>
    </submittedName>
</protein>
<evidence type="ECO:0000313" key="1">
    <source>
        <dbReference type="EMBL" id="GIL66049.1"/>
    </source>
</evidence>
<proteinExistence type="predicted"/>
<gene>
    <name evidence="1" type="ORF">Vafri_19598</name>
</gene>
<accession>A0A8J4F9N9</accession>
<evidence type="ECO:0000313" key="2">
    <source>
        <dbReference type="Proteomes" id="UP000747399"/>
    </source>
</evidence>
<sequence length="210" mass="23484">MVALDNVTFHTFPFVHPSVLSQPCKVLVNRVFLMHHNTFCRHNFRFSVGPAGQPASALKTLIIFYCSTREMEKSLINILHLIKLSICILVTVMLFSDVSAEILTGQDNVCCAYLLTTSNRWQLVCNNTQKVEGSKPFPRGAIVSGVTIEDGKIAQCAGWFPYPKPNPYKLPHQSIHLLSPPNGRNCAYGYTRFYQRLGSDGGFIVQCSIM</sequence>
<dbReference type="Proteomes" id="UP000747399">
    <property type="component" value="Unassembled WGS sequence"/>
</dbReference>
<reference evidence="1" key="1">
    <citation type="journal article" date="2021" name="Proc. Natl. Acad. Sci. U.S.A.">
        <title>Three genomes in the algal genus Volvox reveal the fate of a haploid sex-determining region after a transition to homothallism.</title>
        <authorList>
            <person name="Yamamoto K."/>
            <person name="Hamaji T."/>
            <person name="Kawai-Toyooka H."/>
            <person name="Matsuzaki R."/>
            <person name="Takahashi F."/>
            <person name="Nishimura Y."/>
            <person name="Kawachi M."/>
            <person name="Noguchi H."/>
            <person name="Minakuchi Y."/>
            <person name="Umen J.G."/>
            <person name="Toyoda A."/>
            <person name="Nozaki H."/>
        </authorList>
    </citation>
    <scope>NUCLEOTIDE SEQUENCE</scope>
    <source>
        <strain evidence="1">NIES-3780</strain>
    </source>
</reference>
<dbReference type="AlphaFoldDB" id="A0A8J4F9N9"/>
<keyword evidence="2" id="KW-1185">Reference proteome</keyword>